<dbReference type="PANTHER" id="PTHR10277">
    <property type="entry name" value="HOMOCITRATE SYNTHASE-RELATED"/>
    <property type="match status" value="1"/>
</dbReference>
<dbReference type="GO" id="GO:0019878">
    <property type="term" value="P:lysine biosynthetic process via aminoadipic acid"/>
    <property type="evidence" value="ECO:0007669"/>
    <property type="project" value="TreeGrafter"/>
</dbReference>
<name>A0A0P6XEM3_9CHLR</name>
<evidence type="ECO:0000313" key="5">
    <source>
        <dbReference type="Proteomes" id="UP000050277"/>
    </source>
</evidence>
<proteinExistence type="predicted"/>
<dbReference type="EMBL" id="LGKP01000035">
    <property type="protein sequence ID" value="KPL81577.1"/>
    <property type="molecule type" value="Genomic_DNA"/>
</dbReference>
<evidence type="ECO:0000256" key="2">
    <source>
        <dbReference type="ARBA" id="ARBA00023211"/>
    </source>
</evidence>
<keyword evidence="1" id="KW-0808">Transferase</keyword>
<dbReference type="InterPro" id="IPR000891">
    <property type="entry name" value="PYR_CT"/>
</dbReference>
<dbReference type="Pfam" id="PF22617">
    <property type="entry name" value="HCS_D2"/>
    <property type="match status" value="1"/>
</dbReference>
<gene>
    <name evidence="4" type="ORF">SE18_23510</name>
</gene>
<dbReference type="PATRIC" id="fig|70996.4.peg.2533"/>
<organism evidence="4 5">
    <name type="scientific">Herpetosiphon geysericola</name>
    <dbReference type="NCBI Taxonomy" id="70996"/>
    <lineage>
        <taxon>Bacteria</taxon>
        <taxon>Bacillati</taxon>
        <taxon>Chloroflexota</taxon>
        <taxon>Chloroflexia</taxon>
        <taxon>Herpetosiphonales</taxon>
        <taxon>Herpetosiphonaceae</taxon>
        <taxon>Herpetosiphon</taxon>
    </lineage>
</organism>
<protein>
    <submittedName>
        <fullName evidence="4">Homocitrate synthase</fullName>
    </submittedName>
</protein>
<evidence type="ECO:0000313" key="4">
    <source>
        <dbReference type="EMBL" id="KPL81577.1"/>
    </source>
</evidence>
<evidence type="ECO:0000256" key="1">
    <source>
        <dbReference type="ARBA" id="ARBA00022679"/>
    </source>
</evidence>
<comment type="caution">
    <text evidence="4">The sequence shown here is derived from an EMBL/GenBank/DDBJ whole genome shotgun (WGS) entry which is preliminary data.</text>
</comment>
<accession>A0A0P6XEM3</accession>
<dbReference type="OrthoDB" id="9804858at2"/>
<feature type="domain" description="Pyruvate carboxyltransferase" evidence="3">
    <location>
        <begin position="5"/>
        <end position="258"/>
    </location>
</feature>
<sequence length="377" mass="40350">MTRQFAIVDTTLREGEQWANAHFSSADRLTIANLLVQFGVEYIEMTSPCASPQSAADLRSIAALPLGNTKLLTHTRCNLEDVQLAAECGVAGVNILFGTSPYLRQWSHGRSIEAILAEVGPVVRFLQERQIEVRFSCEDSFRTPLPDLLRVYQAVDLLGVQRVGIADTVGIATPRDVERVVGAVRNAVRCDIEFHGHNDGGCAIANAYAALEAGATHIDTTILGIGERNGIAALSGLIARLYLSEPESVAGYALPMLAQLDHTVAAMLGIQVPFNACITSETAFAHKAGLHTKAVLANPSTYEAIDPNAFGRERNVLIGHRLTGRHALQSRANALGLELSDTTIIALAAQLKAAADDQPLTLDEVDALLRSSTLQAA</sequence>
<dbReference type="PROSITE" id="PS50991">
    <property type="entry name" value="PYR_CT"/>
    <property type="match status" value="1"/>
</dbReference>
<evidence type="ECO:0000259" key="3">
    <source>
        <dbReference type="PROSITE" id="PS50991"/>
    </source>
</evidence>
<dbReference type="Proteomes" id="UP000050277">
    <property type="component" value="Unassembled WGS sequence"/>
</dbReference>
<dbReference type="RefSeq" id="WP_054536890.1">
    <property type="nucleotide sequence ID" value="NZ_LGKP01000035.1"/>
</dbReference>
<dbReference type="CDD" id="cd07948">
    <property type="entry name" value="DRE_TIM_HCS"/>
    <property type="match status" value="1"/>
</dbReference>
<reference evidence="4 5" key="1">
    <citation type="submission" date="2015-07" db="EMBL/GenBank/DDBJ databases">
        <title>Whole genome sequence of Herpetosiphon geysericola DSM 7119.</title>
        <authorList>
            <person name="Hemp J."/>
            <person name="Ward L.M."/>
            <person name="Pace L.A."/>
            <person name="Fischer W.W."/>
        </authorList>
    </citation>
    <scope>NUCLEOTIDE SEQUENCE [LARGE SCALE GENOMIC DNA]</scope>
    <source>
        <strain evidence="4 5">DSM 7119</strain>
    </source>
</reference>
<dbReference type="InterPro" id="IPR050073">
    <property type="entry name" value="2-IPM_HCS-like"/>
</dbReference>
<dbReference type="InterPro" id="IPR002034">
    <property type="entry name" value="AIPM/Hcit_synth_CS"/>
</dbReference>
<dbReference type="SUPFAM" id="SSF51569">
    <property type="entry name" value="Aldolase"/>
    <property type="match status" value="1"/>
</dbReference>
<dbReference type="InterPro" id="IPR054691">
    <property type="entry name" value="LeuA/HCS_post-cat"/>
</dbReference>
<dbReference type="InterPro" id="IPR048253">
    <property type="entry name" value="DRE_TIM_HCS_fun_bact"/>
</dbReference>
<dbReference type="Gene3D" id="1.10.238.260">
    <property type="match status" value="1"/>
</dbReference>
<keyword evidence="2" id="KW-0464">Manganese</keyword>
<dbReference type="Gene3D" id="3.20.20.70">
    <property type="entry name" value="Aldolase class I"/>
    <property type="match status" value="1"/>
</dbReference>
<dbReference type="PROSITE" id="PS00816">
    <property type="entry name" value="AIPM_HOMOCIT_SYNTH_2"/>
    <property type="match status" value="1"/>
</dbReference>
<keyword evidence="5" id="KW-1185">Reference proteome</keyword>
<dbReference type="InterPro" id="IPR013785">
    <property type="entry name" value="Aldolase_TIM"/>
</dbReference>
<dbReference type="STRING" id="70996.SE18_23510"/>
<dbReference type="AlphaFoldDB" id="A0A0P6XEM3"/>
<dbReference type="Pfam" id="PF00682">
    <property type="entry name" value="HMGL-like"/>
    <property type="match status" value="1"/>
</dbReference>
<dbReference type="GO" id="GO:0004410">
    <property type="term" value="F:homocitrate synthase activity"/>
    <property type="evidence" value="ECO:0007669"/>
    <property type="project" value="TreeGrafter"/>
</dbReference>
<dbReference type="PANTHER" id="PTHR10277:SF48">
    <property type="entry name" value="HOMOCITRATE SYNTHASE, CYTOSOLIC ISOZYME-RELATED"/>
    <property type="match status" value="1"/>
</dbReference>